<feature type="region of interest" description="Disordered" evidence="1">
    <location>
        <begin position="1"/>
        <end position="29"/>
    </location>
</feature>
<organism evidence="4">
    <name type="scientific">Soboliphyme baturini</name>
    <dbReference type="NCBI Taxonomy" id="241478"/>
    <lineage>
        <taxon>Eukaryota</taxon>
        <taxon>Metazoa</taxon>
        <taxon>Ecdysozoa</taxon>
        <taxon>Nematoda</taxon>
        <taxon>Enoplea</taxon>
        <taxon>Dorylaimia</taxon>
        <taxon>Dioctophymatida</taxon>
        <taxon>Dioctophymatoidea</taxon>
        <taxon>Soboliphymatidae</taxon>
        <taxon>Soboliphyme</taxon>
    </lineage>
</organism>
<dbReference type="AlphaFoldDB" id="A0A183IPQ5"/>
<proteinExistence type="predicted"/>
<evidence type="ECO:0000313" key="3">
    <source>
        <dbReference type="Proteomes" id="UP000270296"/>
    </source>
</evidence>
<evidence type="ECO:0000313" key="2">
    <source>
        <dbReference type="EMBL" id="VDP07720.1"/>
    </source>
</evidence>
<dbReference type="Proteomes" id="UP000270296">
    <property type="component" value="Unassembled WGS sequence"/>
</dbReference>
<evidence type="ECO:0000313" key="4">
    <source>
        <dbReference type="WBParaSite" id="SBAD_0000582401-mRNA-1"/>
    </source>
</evidence>
<dbReference type="EMBL" id="UZAM01009108">
    <property type="protein sequence ID" value="VDP07720.1"/>
    <property type="molecule type" value="Genomic_DNA"/>
</dbReference>
<name>A0A183IPQ5_9BILA</name>
<accession>A0A183IPQ5</accession>
<keyword evidence="3" id="KW-1185">Reference proteome</keyword>
<reference evidence="4" key="1">
    <citation type="submission" date="2016-06" db="UniProtKB">
        <authorList>
            <consortium name="WormBaseParasite"/>
        </authorList>
    </citation>
    <scope>IDENTIFICATION</scope>
</reference>
<sequence>MKMCNKSPRGRVNDRRRRKGNQNQRLNGDSCPLGCGLWWQTNPAGRPSGRKSSLSSYLAGNFDFASTNGPHIRRQSARNGLIGRSAYQLCRTPGRN</sequence>
<gene>
    <name evidence="2" type="ORF">SBAD_LOCUS5602</name>
</gene>
<dbReference type="WBParaSite" id="SBAD_0000582401-mRNA-1">
    <property type="protein sequence ID" value="SBAD_0000582401-mRNA-1"/>
    <property type="gene ID" value="SBAD_0000582401"/>
</dbReference>
<protein>
    <submittedName>
        <fullName evidence="4">Coat protein</fullName>
    </submittedName>
</protein>
<reference evidence="2 3" key="2">
    <citation type="submission" date="2018-11" db="EMBL/GenBank/DDBJ databases">
        <authorList>
            <consortium name="Pathogen Informatics"/>
        </authorList>
    </citation>
    <scope>NUCLEOTIDE SEQUENCE [LARGE SCALE GENOMIC DNA]</scope>
</reference>
<evidence type="ECO:0000256" key="1">
    <source>
        <dbReference type="SAM" id="MobiDB-lite"/>
    </source>
</evidence>